<protein>
    <submittedName>
        <fullName evidence="9">Uncharacterized protein</fullName>
    </submittedName>
</protein>
<accession>A0A9Q0J6K9</accession>
<dbReference type="Proteomes" id="UP001141552">
    <property type="component" value="Unassembled WGS sequence"/>
</dbReference>
<name>A0A9Q0J6K9_9ROSI</name>
<keyword evidence="6" id="KW-0442">Lipid degradation</keyword>
<dbReference type="OrthoDB" id="1530612at2759"/>
<evidence type="ECO:0000256" key="7">
    <source>
        <dbReference type="ARBA" id="ARBA00023098"/>
    </source>
</evidence>
<feature type="signal peptide" evidence="8">
    <location>
        <begin position="1"/>
        <end position="24"/>
    </location>
</feature>
<evidence type="ECO:0000256" key="1">
    <source>
        <dbReference type="ARBA" id="ARBA00004613"/>
    </source>
</evidence>
<sequence length="367" mass="40522">MSRKEAMILLVFLVFQYSIILVQMEPLAPALYVFGDSMVDNGNNNFLPTTARANFSPYGVDFFVGGDIFVGKATGRFTNGRTIPDVIAEFLHIPYPPPYMNISKHSSPIPLSGLNYASASCGLLPETGRRFGKCLSLDDQINLFEQTVAIQLPKHFKSPNEVSEYLSKSLFVVSVGNDDYTGNYLQAGYDNTSKQYSPEAFAQLLVDKLSKKFEKLYSLGARKVVSMEIGPLGCFPAFRKADGTCDENINELVSYFNQKLHVMLQDLTSSLHGSIFVHTYVYRSGQNTIKDPAPRGVGNVTDACCVTRKDGTSGCVPSQKPCSDRSGYYFFDGLHLTEYGYSTIASLCFTSDYMCSPRLFDVIGITG</sequence>
<evidence type="ECO:0000256" key="8">
    <source>
        <dbReference type="SAM" id="SignalP"/>
    </source>
</evidence>
<dbReference type="InterPro" id="IPR051238">
    <property type="entry name" value="GDSL_esterase/lipase"/>
</dbReference>
<reference evidence="9" key="2">
    <citation type="journal article" date="2023" name="Plants (Basel)">
        <title>Annotation of the Turnera subulata (Passifloraceae) Draft Genome Reveals the S-Locus Evolved after the Divergence of Turneroideae from Passifloroideae in a Stepwise Manner.</title>
        <authorList>
            <person name="Henning P.M."/>
            <person name="Roalson E.H."/>
            <person name="Mir W."/>
            <person name="McCubbin A.G."/>
            <person name="Shore J.S."/>
        </authorList>
    </citation>
    <scope>NUCLEOTIDE SEQUENCE</scope>
    <source>
        <strain evidence="9">F60SS</strain>
    </source>
</reference>
<dbReference type="CDD" id="cd01837">
    <property type="entry name" value="SGNH_plant_lipase_like"/>
    <property type="match status" value="1"/>
</dbReference>
<dbReference type="InterPro" id="IPR036514">
    <property type="entry name" value="SGNH_hydro_sf"/>
</dbReference>
<evidence type="ECO:0000256" key="6">
    <source>
        <dbReference type="ARBA" id="ARBA00022963"/>
    </source>
</evidence>
<evidence type="ECO:0000256" key="2">
    <source>
        <dbReference type="ARBA" id="ARBA00008668"/>
    </source>
</evidence>
<organism evidence="9 10">
    <name type="scientific">Turnera subulata</name>
    <dbReference type="NCBI Taxonomy" id="218843"/>
    <lineage>
        <taxon>Eukaryota</taxon>
        <taxon>Viridiplantae</taxon>
        <taxon>Streptophyta</taxon>
        <taxon>Embryophyta</taxon>
        <taxon>Tracheophyta</taxon>
        <taxon>Spermatophyta</taxon>
        <taxon>Magnoliopsida</taxon>
        <taxon>eudicotyledons</taxon>
        <taxon>Gunneridae</taxon>
        <taxon>Pentapetalae</taxon>
        <taxon>rosids</taxon>
        <taxon>fabids</taxon>
        <taxon>Malpighiales</taxon>
        <taxon>Passifloraceae</taxon>
        <taxon>Turnera</taxon>
    </lineage>
</organism>
<dbReference type="EMBL" id="JAKUCV010005697">
    <property type="protein sequence ID" value="KAJ4830219.1"/>
    <property type="molecule type" value="Genomic_DNA"/>
</dbReference>
<keyword evidence="10" id="KW-1185">Reference proteome</keyword>
<dbReference type="Gene3D" id="3.40.50.1110">
    <property type="entry name" value="SGNH hydrolase"/>
    <property type="match status" value="1"/>
</dbReference>
<dbReference type="AlphaFoldDB" id="A0A9Q0J6K9"/>
<keyword evidence="4 8" id="KW-0732">Signal</keyword>
<keyword evidence="3" id="KW-0964">Secreted</keyword>
<dbReference type="PANTHER" id="PTHR45650:SF14">
    <property type="entry name" value="GDSL ESTERASE_LIPASE 7-LIKE"/>
    <property type="match status" value="1"/>
</dbReference>
<dbReference type="GO" id="GO:0016042">
    <property type="term" value="P:lipid catabolic process"/>
    <property type="evidence" value="ECO:0007669"/>
    <property type="project" value="UniProtKB-KW"/>
</dbReference>
<comment type="caution">
    <text evidence="9">The sequence shown here is derived from an EMBL/GenBank/DDBJ whole genome shotgun (WGS) entry which is preliminary data.</text>
</comment>
<keyword evidence="5" id="KW-0378">Hydrolase</keyword>
<gene>
    <name evidence="9" type="ORF">Tsubulata_035754</name>
</gene>
<dbReference type="Pfam" id="PF00657">
    <property type="entry name" value="Lipase_GDSL"/>
    <property type="match status" value="1"/>
</dbReference>
<evidence type="ECO:0000313" key="9">
    <source>
        <dbReference type="EMBL" id="KAJ4830219.1"/>
    </source>
</evidence>
<dbReference type="GO" id="GO:0016788">
    <property type="term" value="F:hydrolase activity, acting on ester bonds"/>
    <property type="evidence" value="ECO:0007669"/>
    <property type="project" value="InterPro"/>
</dbReference>
<keyword evidence="7" id="KW-0443">Lipid metabolism</keyword>
<proteinExistence type="inferred from homology"/>
<evidence type="ECO:0000256" key="3">
    <source>
        <dbReference type="ARBA" id="ARBA00022525"/>
    </source>
</evidence>
<feature type="chain" id="PRO_5040123349" evidence="8">
    <location>
        <begin position="25"/>
        <end position="367"/>
    </location>
</feature>
<comment type="similarity">
    <text evidence="2">Belongs to the 'GDSL' lipolytic enzyme family.</text>
</comment>
<evidence type="ECO:0000313" key="10">
    <source>
        <dbReference type="Proteomes" id="UP001141552"/>
    </source>
</evidence>
<reference evidence="9" key="1">
    <citation type="submission" date="2022-02" db="EMBL/GenBank/DDBJ databases">
        <authorList>
            <person name="Henning P.M."/>
            <person name="McCubbin A.G."/>
            <person name="Shore J.S."/>
        </authorList>
    </citation>
    <scope>NUCLEOTIDE SEQUENCE</scope>
    <source>
        <strain evidence="9">F60SS</strain>
        <tissue evidence="9">Leaves</tissue>
    </source>
</reference>
<dbReference type="PANTHER" id="PTHR45650">
    <property type="entry name" value="GDSL-LIKE LIPASE/ACYLHYDROLASE-RELATED"/>
    <property type="match status" value="1"/>
</dbReference>
<evidence type="ECO:0000256" key="4">
    <source>
        <dbReference type="ARBA" id="ARBA00022729"/>
    </source>
</evidence>
<dbReference type="InterPro" id="IPR035669">
    <property type="entry name" value="SGNH_plant_lipase-like"/>
</dbReference>
<dbReference type="SUPFAM" id="SSF52266">
    <property type="entry name" value="SGNH hydrolase"/>
    <property type="match status" value="1"/>
</dbReference>
<comment type="subcellular location">
    <subcellularLocation>
        <location evidence="1">Secreted</location>
    </subcellularLocation>
</comment>
<dbReference type="InterPro" id="IPR001087">
    <property type="entry name" value="GDSL"/>
</dbReference>
<evidence type="ECO:0000256" key="5">
    <source>
        <dbReference type="ARBA" id="ARBA00022801"/>
    </source>
</evidence>
<dbReference type="GO" id="GO:0005576">
    <property type="term" value="C:extracellular region"/>
    <property type="evidence" value="ECO:0007669"/>
    <property type="project" value="UniProtKB-SubCell"/>
</dbReference>